<evidence type="ECO:0000313" key="3">
    <source>
        <dbReference type="Proteomes" id="UP000509303"/>
    </source>
</evidence>
<dbReference type="AlphaFoldDB" id="A0A7H8NGA9"/>
<evidence type="ECO:0000256" key="1">
    <source>
        <dbReference type="SAM" id="SignalP"/>
    </source>
</evidence>
<dbReference type="RefSeq" id="WP_176165208.1">
    <property type="nucleotide sequence ID" value="NZ_CP054929.1"/>
</dbReference>
<name>A0A7H8NGA9_9ACTN</name>
<evidence type="ECO:0008006" key="4">
    <source>
        <dbReference type="Google" id="ProtNLM"/>
    </source>
</evidence>
<proteinExistence type="predicted"/>
<reference evidence="2 3" key="1">
    <citation type="submission" date="2020-06" db="EMBL/GenBank/DDBJ databases">
        <title>Genome mining for natural products.</title>
        <authorList>
            <person name="Zhang B."/>
            <person name="Shi J."/>
            <person name="Ge H."/>
        </authorList>
    </citation>
    <scope>NUCLEOTIDE SEQUENCE [LARGE SCALE GENOMIC DNA]</scope>
    <source>
        <strain evidence="2 3">NA00687</strain>
    </source>
</reference>
<feature type="signal peptide" evidence="1">
    <location>
        <begin position="1"/>
        <end position="28"/>
    </location>
</feature>
<keyword evidence="1" id="KW-0732">Signal</keyword>
<feature type="chain" id="PRO_5028953935" description="DUF3558 family protein" evidence="1">
    <location>
        <begin position="29"/>
        <end position="152"/>
    </location>
</feature>
<sequence>MRKIAAIAAVSAAVAASALVGPAAPAHAAPSWNKTVKCEAKDEQGRKVPTRIGNSELGWNHFSGKHNIKKCKVLDGIIKGNKPSENDGSGRLVYKASLFNPGKGNVQFKVIAQYSRKTKDEKYDAGKGNKIGVITAFCERVSKNKCPNWVNE</sequence>
<accession>A0A7H8NGA9</accession>
<gene>
    <name evidence="2" type="ORF">HUT08_32575</name>
</gene>
<evidence type="ECO:0000313" key="2">
    <source>
        <dbReference type="EMBL" id="QKW53502.1"/>
    </source>
</evidence>
<organism evidence="2 3">
    <name type="scientific">Streptomyces buecherae</name>
    <dbReference type="NCBI Taxonomy" id="2763006"/>
    <lineage>
        <taxon>Bacteria</taxon>
        <taxon>Bacillati</taxon>
        <taxon>Actinomycetota</taxon>
        <taxon>Actinomycetes</taxon>
        <taxon>Kitasatosporales</taxon>
        <taxon>Streptomycetaceae</taxon>
        <taxon>Streptomyces</taxon>
    </lineage>
</organism>
<dbReference type="Proteomes" id="UP000509303">
    <property type="component" value="Chromosome"/>
</dbReference>
<keyword evidence="3" id="KW-1185">Reference proteome</keyword>
<protein>
    <recommendedName>
        <fullName evidence="4">DUF3558 family protein</fullName>
    </recommendedName>
</protein>
<dbReference type="EMBL" id="CP054929">
    <property type="protein sequence ID" value="QKW53502.1"/>
    <property type="molecule type" value="Genomic_DNA"/>
</dbReference>